<accession>A0AB33CWB9</accession>
<dbReference type="AlphaFoldDB" id="A0AB33CWB9"/>
<dbReference type="KEGG" id="afq:AFA_15970"/>
<evidence type="ECO:0000313" key="2">
    <source>
        <dbReference type="Proteomes" id="UP000214561"/>
    </source>
</evidence>
<dbReference type="EMBL" id="CP021641">
    <property type="protein sequence ID" value="ASR90825.1"/>
    <property type="molecule type" value="Genomic_DNA"/>
</dbReference>
<protein>
    <submittedName>
        <fullName evidence="1">Uncharacterized protein</fullName>
    </submittedName>
</protein>
<dbReference type="Proteomes" id="UP000214561">
    <property type="component" value="Chromosome"/>
</dbReference>
<gene>
    <name evidence="1" type="ORF">AFA_15970</name>
</gene>
<evidence type="ECO:0000313" key="1">
    <source>
        <dbReference type="EMBL" id="ASR90825.1"/>
    </source>
</evidence>
<proteinExistence type="predicted"/>
<reference evidence="1 2" key="1">
    <citation type="submission" date="2017-05" db="EMBL/GenBank/DDBJ databases">
        <authorList>
            <person name="Qiu J.G."/>
            <person name="He J."/>
        </authorList>
    </citation>
    <scope>NUCLEOTIDE SEQUENCE [LARGE SCALE GENOMIC DNA]</scope>
    <source>
        <strain evidence="1 2">JQ135</strain>
    </source>
</reference>
<name>A0AB33CWB9_ALCFA</name>
<sequence length="98" mass="11242">MVKNTQFCWGSLYLGWWQTIDLCRLGLGTVFALEVLSYIFKDYDMTPDLAEHRYKACTSVRPPFRGRTQTGFDQVTGSCQDLFGLGRLIHQRDGEENA</sequence>
<organism evidence="1 2">
    <name type="scientific">Alcaligenes faecalis</name>
    <dbReference type="NCBI Taxonomy" id="511"/>
    <lineage>
        <taxon>Bacteria</taxon>
        <taxon>Pseudomonadati</taxon>
        <taxon>Pseudomonadota</taxon>
        <taxon>Betaproteobacteria</taxon>
        <taxon>Burkholderiales</taxon>
        <taxon>Alcaligenaceae</taxon>
        <taxon>Alcaligenes</taxon>
    </lineage>
</organism>